<organism evidence="3 4">
    <name type="scientific">Corynebacterium lujinxingii</name>
    <dbReference type="NCBI Taxonomy" id="2763010"/>
    <lineage>
        <taxon>Bacteria</taxon>
        <taxon>Bacillati</taxon>
        <taxon>Actinomycetota</taxon>
        <taxon>Actinomycetes</taxon>
        <taxon>Mycobacteriales</taxon>
        <taxon>Corynebacteriaceae</taxon>
        <taxon>Corynebacterium</taxon>
    </lineage>
</organism>
<protein>
    <submittedName>
        <fullName evidence="3">GNAT family N-acetyltransferase</fullName>
    </submittedName>
</protein>
<dbReference type="KEGG" id="cluj:IAU68_07710"/>
<keyword evidence="5" id="KW-1185">Reference proteome</keyword>
<dbReference type="InterPro" id="IPR000182">
    <property type="entry name" value="GNAT_dom"/>
</dbReference>
<dbReference type="Proteomes" id="UP000516235">
    <property type="component" value="Chromosome"/>
</dbReference>
<keyword evidence="3" id="KW-0808">Transferase</keyword>
<dbReference type="Pfam" id="PF00583">
    <property type="entry name" value="Acetyltransf_1"/>
    <property type="match status" value="1"/>
</dbReference>
<dbReference type="GO" id="GO:0016747">
    <property type="term" value="F:acyltransferase activity, transferring groups other than amino-acyl groups"/>
    <property type="evidence" value="ECO:0007669"/>
    <property type="project" value="InterPro"/>
</dbReference>
<dbReference type="EMBL" id="JACMYE010000001">
    <property type="protein sequence ID" value="MBC3177992.1"/>
    <property type="molecule type" value="Genomic_DNA"/>
</dbReference>
<proteinExistence type="predicted"/>
<dbReference type="EMBL" id="CP061032">
    <property type="protein sequence ID" value="QNP89586.1"/>
    <property type="molecule type" value="Genomic_DNA"/>
</dbReference>
<evidence type="ECO:0000313" key="4">
    <source>
        <dbReference type="Proteomes" id="UP000516235"/>
    </source>
</evidence>
<accession>A0A7H0JX20</accession>
<dbReference type="PROSITE" id="PS51186">
    <property type="entry name" value="GNAT"/>
    <property type="match status" value="1"/>
</dbReference>
<dbReference type="CDD" id="cd04301">
    <property type="entry name" value="NAT_SF"/>
    <property type="match status" value="1"/>
</dbReference>
<reference evidence="4 5" key="1">
    <citation type="submission" date="2020-08" db="EMBL/GenBank/DDBJ databases">
        <title>novel species in genus Corynebacterium.</title>
        <authorList>
            <person name="Zhang G."/>
        </authorList>
    </citation>
    <scope>NUCLEOTIDE SEQUENCE [LARGE SCALE GENOMIC DNA]</scope>
    <source>
        <strain evidence="4 5">zg-917</strain>
        <strain evidence="3">Zg-917</strain>
    </source>
</reference>
<evidence type="ECO:0000313" key="3">
    <source>
        <dbReference type="EMBL" id="QNP89586.1"/>
    </source>
</evidence>
<name>A0A7H0JX20_9CORY</name>
<evidence type="ECO:0000259" key="1">
    <source>
        <dbReference type="PROSITE" id="PS51186"/>
    </source>
</evidence>
<dbReference type="RefSeq" id="WP_171192729.1">
    <property type="nucleotide sequence ID" value="NZ_CP061032.1"/>
</dbReference>
<dbReference type="AlphaFoldDB" id="A0A7H0JX20"/>
<dbReference type="Proteomes" id="UP000642876">
    <property type="component" value="Unassembled WGS sequence"/>
</dbReference>
<feature type="domain" description="N-acetyltransferase" evidence="1">
    <location>
        <begin position="3"/>
        <end position="151"/>
    </location>
</feature>
<gene>
    <name evidence="2" type="ORF">H7348_01490</name>
    <name evidence="3" type="ORF">IAU68_07710</name>
</gene>
<dbReference type="InterPro" id="IPR016181">
    <property type="entry name" value="Acyl_CoA_acyltransferase"/>
</dbReference>
<evidence type="ECO:0000313" key="5">
    <source>
        <dbReference type="Proteomes" id="UP000642876"/>
    </source>
</evidence>
<dbReference type="SUPFAM" id="SSF55729">
    <property type="entry name" value="Acyl-CoA N-acyltransferases (Nat)"/>
    <property type="match status" value="1"/>
</dbReference>
<evidence type="ECO:0000313" key="2">
    <source>
        <dbReference type="EMBL" id="MBC3177992.1"/>
    </source>
</evidence>
<dbReference type="Gene3D" id="3.40.630.30">
    <property type="match status" value="1"/>
</dbReference>
<sequence length="152" mass="16869">MDTTIRPAGPDDAAAIADMHYRSRKQAFQGHIADEILDDLEKLERDWDAFFRAPDGRVAVAELDGEIVGLAYGIPGERTELRNLYLLESVSGSGVAQRLLDGVIHPGESAFLWVADFNDRAQAFYTKLGFTFDGETKRHQGDDIVVSRMVRG</sequence>